<organism evidence="8 9">
    <name type="scientific">Ponticaulis profundi</name>
    <dbReference type="NCBI Taxonomy" id="2665222"/>
    <lineage>
        <taxon>Bacteria</taxon>
        <taxon>Pseudomonadati</taxon>
        <taxon>Pseudomonadota</taxon>
        <taxon>Alphaproteobacteria</taxon>
        <taxon>Hyphomonadales</taxon>
        <taxon>Hyphomonadaceae</taxon>
        <taxon>Ponticaulis</taxon>
    </lineage>
</organism>
<dbReference type="InterPro" id="IPR005746">
    <property type="entry name" value="Thioredoxin"/>
</dbReference>
<dbReference type="Gene3D" id="1.25.40.10">
    <property type="entry name" value="Tetratricopeptide repeat domain"/>
    <property type="match status" value="2"/>
</dbReference>
<dbReference type="Pfam" id="PF14561">
    <property type="entry name" value="TPR_20"/>
    <property type="match status" value="1"/>
</dbReference>
<evidence type="ECO:0000256" key="2">
    <source>
        <dbReference type="ARBA" id="ARBA00022448"/>
    </source>
</evidence>
<evidence type="ECO:0000256" key="4">
    <source>
        <dbReference type="ARBA" id="ARBA00023157"/>
    </source>
</evidence>
<sequence>MDLGTNPTTDLITESTDQTFMTDVVEASKDSVVLVDFWAPWCGPCKQLTPVLERVVQQAGGKVKLVKINMDENQGVAGQLGVRSIPAVFGFVDGRPVDAFMGALPEPQVKQFIDKLMSGTSGAKQLEEAVEQAGELFRNGDIGGAAQIYAAVIREDNRNIPAIAGLARCYLANDDADRARQTLDMVPEDMRSHPEVKGVLTALELTADSPEPEEFSELKAATEANPDDKDAWFKLAEAQLAANQHDNACNSLFEILSKELDWNEGAAKELLLKLFEAAGPKAEVTKKGRRRLSSLLFS</sequence>
<dbReference type="Pfam" id="PF14559">
    <property type="entry name" value="TPR_19"/>
    <property type="match status" value="1"/>
</dbReference>
<dbReference type="Pfam" id="PF00085">
    <property type="entry name" value="Thioredoxin"/>
    <property type="match status" value="1"/>
</dbReference>
<dbReference type="SUPFAM" id="SSF48452">
    <property type="entry name" value="TPR-like"/>
    <property type="match status" value="1"/>
</dbReference>
<comment type="similarity">
    <text evidence="1">Belongs to the thioredoxin family.</text>
</comment>
<dbReference type="InterPro" id="IPR013766">
    <property type="entry name" value="Thioredoxin_domain"/>
</dbReference>
<gene>
    <name evidence="8" type="primary">trxA</name>
    <name evidence="8" type="ORF">ACFQDM_14595</name>
</gene>
<evidence type="ECO:0000256" key="5">
    <source>
        <dbReference type="ARBA" id="ARBA00023284"/>
    </source>
</evidence>
<protein>
    <recommendedName>
        <fullName evidence="6">Thioredoxin</fullName>
    </recommendedName>
</protein>
<comment type="caution">
    <text evidence="8">The sequence shown here is derived from an EMBL/GenBank/DDBJ whole genome shotgun (WGS) entry which is preliminary data.</text>
</comment>
<evidence type="ECO:0000313" key="9">
    <source>
        <dbReference type="Proteomes" id="UP001596303"/>
    </source>
</evidence>
<dbReference type="PROSITE" id="PS00194">
    <property type="entry name" value="THIOREDOXIN_1"/>
    <property type="match status" value="1"/>
</dbReference>
<evidence type="ECO:0000256" key="1">
    <source>
        <dbReference type="ARBA" id="ARBA00008987"/>
    </source>
</evidence>
<keyword evidence="5" id="KW-0676">Redox-active center</keyword>
<dbReference type="EMBL" id="JBHSSW010000028">
    <property type="protein sequence ID" value="MFC6199312.1"/>
    <property type="molecule type" value="Genomic_DNA"/>
</dbReference>
<dbReference type="SUPFAM" id="SSF52833">
    <property type="entry name" value="Thioredoxin-like"/>
    <property type="match status" value="1"/>
</dbReference>
<keyword evidence="9" id="KW-1185">Reference proteome</keyword>
<dbReference type="PROSITE" id="PS51352">
    <property type="entry name" value="THIOREDOXIN_2"/>
    <property type="match status" value="1"/>
</dbReference>
<name>A0ABW1SDF9_9PROT</name>
<dbReference type="PRINTS" id="PR00421">
    <property type="entry name" value="THIOREDOXIN"/>
</dbReference>
<dbReference type="Gene3D" id="3.40.30.10">
    <property type="entry name" value="Glutaredoxin"/>
    <property type="match status" value="1"/>
</dbReference>
<dbReference type="CDD" id="cd02956">
    <property type="entry name" value="ybbN"/>
    <property type="match status" value="1"/>
</dbReference>
<reference evidence="9" key="1">
    <citation type="journal article" date="2019" name="Int. J. Syst. Evol. Microbiol.">
        <title>The Global Catalogue of Microorganisms (GCM) 10K type strain sequencing project: providing services to taxonomists for standard genome sequencing and annotation.</title>
        <authorList>
            <consortium name="The Broad Institute Genomics Platform"/>
            <consortium name="The Broad Institute Genome Sequencing Center for Infectious Disease"/>
            <person name="Wu L."/>
            <person name="Ma J."/>
        </authorList>
    </citation>
    <scope>NUCLEOTIDE SEQUENCE [LARGE SCALE GENOMIC DNA]</scope>
    <source>
        <strain evidence="9">CGMCC-1.15741</strain>
    </source>
</reference>
<proteinExistence type="inferred from homology"/>
<dbReference type="InterPro" id="IPR017937">
    <property type="entry name" value="Thioredoxin_CS"/>
</dbReference>
<dbReference type="PANTHER" id="PTHR45663">
    <property type="entry name" value="GEO12009P1"/>
    <property type="match status" value="1"/>
</dbReference>
<dbReference type="NCBIfam" id="TIGR01068">
    <property type="entry name" value="thioredoxin"/>
    <property type="match status" value="1"/>
</dbReference>
<dbReference type="Proteomes" id="UP001596303">
    <property type="component" value="Unassembled WGS sequence"/>
</dbReference>
<evidence type="ECO:0000256" key="6">
    <source>
        <dbReference type="NCBIfam" id="TIGR01068"/>
    </source>
</evidence>
<keyword evidence="3" id="KW-0249">Electron transport</keyword>
<accession>A0ABW1SDF9</accession>
<evidence type="ECO:0000313" key="8">
    <source>
        <dbReference type="EMBL" id="MFC6199312.1"/>
    </source>
</evidence>
<evidence type="ECO:0000256" key="3">
    <source>
        <dbReference type="ARBA" id="ARBA00022982"/>
    </source>
</evidence>
<keyword evidence="2" id="KW-0813">Transport</keyword>
<dbReference type="RefSeq" id="WP_377380257.1">
    <property type="nucleotide sequence ID" value="NZ_JBHSSW010000028.1"/>
</dbReference>
<feature type="domain" description="Thioredoxin" evidence="7">
    <location>
        <begin position="9"/>
        <end position="118"/>
    </location>
</feature>
<dbReference type="InterPro" id="IPR011990">
    <property type="entry name" value="TPR-like_helical_dom_sf"/>
</dbReference>
<evidence type="ECO:0000259" key="7">
    <source>
        <dbReference type="PROSITE" id="PS51352"/>
    </source>
</evidence>
<dbReference type="PANTHER" id="PTHR45663:SF11">
    <property type="entry name" value="GEO12009P1"/>
    <property type="match status" value="1"/>
</dbReference>
<keyword evidence="4" id="KW-1015">Disulfide bond</keyword>
<dbReference type="InterPro" id="IPR036249">
    <property type="entry name" value="Thioredoxin-like_sf"/>
</dbReference>